<gene>
    <name evidence="8" type="ORF">FR698_08160</name>
</gene>
<evidence type="ECO:0000256" key="7">
    <source>
        <dbReference type="SAM" id="Phobius"/>
    </source>
</evidence>
<dbReference type="EMBL" id="VPFL01000009">
    <property type="protein sequence ID" value="TXF11963.1"/>
    <property type="molecule type" value="Genomic_DNA"/>
</dbReference>
<dbReference type="InterPro" id="IPR003317">
    <property type="entry name" value="Cyt-d_oxidase_su2"/>
</dbReference>
<accession>A0A5C7EXZ6</accession>
<dbReference type="Proteomes" id="UP000321201">
    <property type="component" value="Unassembled WGS sequence"/>
</dbReference>
<dbReference type="InParanoid" id="A0A5C7EXZ6"/>
<keyword evidence="5 7" id="KW-1133">Transmembrane helix</keyword>
<dbReference type="GO" id="GO:0016682">
    <property type="term" value="F:oxidoreductase activity, acting on diphenols and related substances as donors, oxygen as acceptor"/>
    <property type="evidence" value="ECO:0007669"/>
    <property type="project" value="TreeGrafter"/>
</dbReference>
<feature type="transmembrane region" description="Helical" evidence="7">
    <location>
        <begin position="227"/>
        <end position="247"/>
    </location>
</feature>
<dbReference type="OrthoDB" id="9776710at2"/>
<keyword evidence="4 7" id="KW-0812">Transmembrane</keyword>
<evidence type="ECO:0000256" key="2">
    <source>
        <dbReference type="ARBA" id="ARBA00007543"/>
    </source>
</evidence>
<dbReference type="GO" id="GO:0070069">
    <property type="term" value="C:cytochrome complex"/>
    <property type="evidence" value="ECO:0007669"/>
    <property type="project" value="TreeGrafter"/>
</dbReference>
<comment type="caution">
    <text evidence="8">The sequence shown here is derived from an EMBL/GenBank/DDBJ whole genome shotgun (WGS) entry which is preliminary data.</text>
</comment>
<feature type="transmembrane region" description="Helical" evidence="7">
    <location>
        <begin position="267"/>
        <end position="289"/>
    </location>
</feature>
<feature type="transmembrane region" description="Helical" evidence="7">
    <location>
        <begin position="12"/>
        <end position="33"/>
    </location>
</feature>
<feature type="transmembrane region" description="Helical" evidence="7">
    <location>
        <begin position="309"/>
        <end position="334"/>
    </location>
</feature>
<keyword evidence="9" id="KW-1185">Reference proteome</keyword>
<evidence type="ECO:0000256" key="3">
    <source>
        <dbReference type="ARBA" id="ARBA00022475"/>
    </source>
</evidence>
<dbReference type="FunCoup" id="A0A5C7EXZ6">
    <property type="interactions" value="370"/>
</dbReference>
<protein>
    <submittedName>
        <fullName evidence="8">Cytochrome d ubiquinol oxidase subunit II</fullName>
    </submittedName>
</protein>
<dbReference type="PANTHER" id="PTHR43141">
    <property type="entry name" value="CYTOCHROME BD2 SUBUNIT II"/>
    <property type="match status" value="1"/>
</dbReference>
<keyword evidence="3" id="KW-1003">Cell membrane</keyword>
<evidence type="ECO:0000256" key="6">
    <source>
        <dbReference type="ARBA" id="ARBA00023136"/>
    </source>
</evidence>
<evidence type="ECO:0000256" key="1">
    <source>
        <dbReference type="ARBA" id="ARBA00004651"/>
    </source>
</evidence>
<reference evidence="8 9" key="1">
    <citation type="submission" date="2019-08" db="EMBL/GenBank/DDBJ databases">
        <title>Pelomicrobium methylotrophicum gen. nov., sp. nov. a moderately thermophilic, facultatively anaerobic, lithoautotrophic and methylotrophic bacterium isolated from a terrestrial mud volcano.</title>
        <authorList>
            <person name="Slobodkina G.B."/>
            <person name="Merkel A.Y."/>
            <person name="Slobodkin A.I."/>
        </authorList>
    </citation>
    <scope>NUCLEOTIDE SEQUENCE [LARGE SCALE GENOMIC DNA]</scope>
    <source>
        <strain evidence="8 9">SM250</strain>
    </source>
</reference>
<proteinExistence type="inferred from homology"/>
<evidence type="ECO:0000313" key="9">
    <source>
        <dbReference type="Proteomes" id="UP000321201"/>
    </source>
</evidence>
<feature type="transmembrane region" description="Helical" evidence="7">
    <location>
        <begin position="72"/>
        <end position="105"/>
    </location>
</feature>
<evidence type="ECO:0000256" key="5">
    <source>
        <dbReference type="ARBA" id="ARBA00022989"/>
    </source>
</evidence>
<feature type="transmembrane region" description="Helical" evidence="7">
    <location>
        <begin position="156"/>
        <end position="181"/>
    </location>
</feature>
<comment type="subcellular location">
    <subcellularLocation>
        <location evidence="1">Cell membrane</location>
        <topology evidence="1">Multi-pass membrane protein</topology>
    </subcellularLocation>
</comment>
<feature type="transmembrane region" description="Helical" evidence="7">
    <location>
        <begin position="193"/>
        <end position="215"/>
    </location>
</feature>
<dbReference type="PANTHER" id="PTHR43141:SF2">
    <property type="entry name" value="BLR3729 PROTEIN"/>
    <property type="match status" value="1"/>
</dbReference>
<evidence type="ECO:0000256" key="4">
    <source>
        <dbReference type="ARBA" id="ARBA00022692"/>
    </source>
</evidence>
<dbReference type="GO" id="GO:0019646">
    <property type="term" value="P:aerobic electron transport chain"/>
    <property type="evidence" value="ECO:0007669"/>
    <property type="project" value="TreeGrafter"/>
</dbReference>
<evidence type="ECO:0000313" key="8">
    <source>
        <dbReference type="EMBL" id="TXF11963.1"/>
    </source>
</evidence>
<dbReference type="GO" id="GO:0005886">
    <property type="term" value="C:plasma membrane"/>
    <property type="evidence" value="ECO:0007669"/>
    <property type="project" value="UniProtKB-SubCell"/>
</dbReference>
<comment type="similarity">
    <text evidence="2">Belongs to the cytochrome ubiquinol oxidase subunit 2 family.</text>
</comment>
<dbReference type="GO" id="GO:0009055">
    <property type="term" value="F:electron transfer activity"/>
    <property type="evidence" value="ECO:0007669"/>
    <property type="project" value="TreeGrafter"/>
</dbReference>
<dbReference type="Pfam" id="PF02322">
    <property type="entry name" value="Cyt_bd_oxida_II"/>
    <property type="match status" value="1"/>
</dbReference>
<dbReference type="AlphaFoldDB" id="A0A5C7EXZ6"/>
<name>A0A5C7EXZ6_9PROT</name>
<feature type="transmembrane region" description="Helical" evidence="7">
    <location>
        <begin position="126"/>
        <end position="150"/>
    </location>
</feature>
<organism evidence="8 9">
    <name type="scientific">Pelomicrobium methylotrophicum</name>
    <dbReference type="NCBI Taxonomy" id="2602750"/>
    <lineage>
        <taxon>Bacteria</taxon>
        <taxon>Pseudomonadati</taxon>
        <taxon>Pseudomonadota</taxon>
        <taxon>Hydrogenophilia</taxon>
        <taxon>Hydrogenophilia incertae sedis</taxon>
        <taxon>Pelomicrobium</taxon>
    </lineage>
</organism>
<keyword evidence="6 7" id="KW-0472">Membrane</keyword>
<sequence length="344" mass="37398">MGTMMPELTSPEGWLPLAFLLVMGLAMLAYVVLDGFDLGVGLLFPGADDAEKDRMIASIGPFWDTNETWLVLGVGVLLVAFPAAHGVILGALYLPVALMLAGLILRGVAFDFRVKARAVHKSHWNRAFFLGSLLAALAQGYMLGLLVMGFDTSMGAHLFALLIAACLVAGYALLGATWLIIKTDGALQRRAVRWAQGALWWTALGIVAISVATPLLSERIFAKWFNLPYLVLLAPIPLSTALLFFIVARSLRRLPVRLAEGNEYGAWVPFAGTVGIFLLAFYGLAYSLFPYLVIDRLTIWEAAAAPESLLIIFVGAVVVLPMIIGYTVFAYRVFRGKAADLRYD</sequence>